<dbReference type="GO" id="GO:0008270">
    <property type="term" value="F:zinc ion binding"/>
    <property type="evidence" value="ECO:0007669"/>
    <property type="project" value="UniProtKB-KW"/>
</dbReference>
<evidence type="ECO:0000256" key="3">
    <source>
        <dbReference type="ARBA" id="ARBA00022833"/>
    </source>
</evidence>
<dbReference type="OrthoDB" id="608866at2759"/>
<feature type="compositionally biased region" description="Basic and acidic residues" evidence="4">
    <location>
        <begin position="158"/>
        <end position="190"/>
    </location>
</feature>
<evidence type="ECO:0000313" key="7">
    <source>
        <dbReference type="Proteomes" id="UP000595140"/>
    </source>
</evidence>
<sequence>MGWSEKDLCIKCDRGGKMLACSESRTSRCPIVVHEKCMGCQAYFDDGGDFYCPYCLYRQTTAESHKALEVAMLKKQALSTFLDKKMLNGEKLLSQPSDVLQSINVHHSMDNNCDNDALLVVGHQTECGPVVADGCKSSDEQVAIQEGLRVVEDGEGMEAEHDSVADDDKIDKHAEDPQEDDHPNEIPERERKAMKNDQQILAENDLAVEDIQDDGYLNETSERQKMTRRKANKLLAESEPDVDDKVLERDGENQQEDGRASQLQGRGNKTKEKTKRDKKTRKNAKQVLTKDEQLLNSDVEDRPEDGHLSDIPDRENKVRRISKRMLAEDEPGVDEEQLAKDVDGGHPSEITDSEKKTRRKSKRKLEEDEPEVVDKVLNKDVEDCHLREIPDKEEKMRRRSKRKLAEYVPEVDDQQIDKDIEGGHLSDTPVSDKDVRRKSKRRLAEDEPEVDDEQLDEECNLREITENEDNVKKKSLKMQTERKENEAGGPESGAVSTRSKRILKKSETEDEPLNSDPKKRSSGSTYATTKVSNLNGETNEPIKLLALEHSTWQRSPIPNGRRKKLMWSEEEEEMLKEGVHKFSTTANKNIPWRKILDFGRHVFDGTRTPVDLKDKWRTLWAK</sequence>
<dbReference type="EMBL" id="OOIL02002698">
    <property type="protein sequence ID" value="VFQ84156.1"/>
    <property type="molecule type" value="Genomic_DNA"/>
</dbReference>
<dbReference type="PANTHER" id="PTHR47863:SF5">
    <property type="entry name" value="HOMEODOMAIN-LIKE PROTEIN WITH RING_FYVE_PHD-TYPE ZINC FINGER DOMAIN-CONTAINING PROTEIN-RELATED"/>
    <property type="match status" value="1"/>
</dbReference>
<keyword evidence="1" id="KW-0479">Metal-binding</keyword>
<feature type="domain" description="Myb-like" evidence="5">
    <location>
        <begin position="559"/>
        <end position="620"/>
    </location>
</feature>
<keyword evidence="7" id="KW-1185">Reference proteome</keyword>
<keyword evidence="2" id="KW-0863">Zinc-finger</keyword>
<dbReference type="InterPro" id="IPR001005">
    <property type="entry name" value="SANT/Myb"/>
</dbReference>
<feature type="region of interest" description="Disordered" evidence="4">
    <location>
        <begin position="212"/>
        <end position="372"/>
    </location>
</feature>
<keyword evidence="3" id="KW-0862">Zinc</keyword>
<dbReference type="AlphaFoldDB" id="A0A484M7Z2"/>
<feature type="region of interest" description="Disordered" evidence="4">
    <location>
        <begin position="150"/>
        <end position="190"/>
    </location>
</feature>
<feature type="compositionally biased region" description="Basic and acidic residues" evidence="4">
    <location>
        <begin position="459"/>
        <end position="472"/>
    </location>
</feature>
<feature type="compositionally biased region" description="Acidic residues" evidence="4">
    <location>
        <begin position="446"/>
        <end position="458"/>
    </location>
</feature>
<feature type="compositionally biased region" description="Basic and acidic residues" evidence="4">
    <location>
        <begin position="337"/>
        <end position="346"/>
    </location>
</feature>
<dbReference type="Proteomes" id="UP000595140">
    <property type="component" value="Unassembled WGS sequence"/>
</dbReference>
<dbReference type="SMART" id="SM00717">
    <property type="entry name" value="SANT"/>
    <property type="match status" value="1"/>
</dbReference>
<evidence type="ECO:0000256" key="4">
    <source>
        <dbReference type="SAM" id="MobiDB-lite"/>
    </source>
</evidence>
<dbReference type="PANTHER" id="PTHR47863">
    <property type="entry name" value="RING/FYVE/PHD ZINC FINGER SUPERFAMILY PROTEIN"/>
    <property type="match status" value="1"/>
</dbReference>
<dbReference type="InterPro" id="IPR011011">
    <property type="entry name" value="Znf_FYVE_PHD"/>
</dbReference>
<feature type="compositionally biased region" description="Polar residues" evidence="4">
    <location>
        <begin position="522"/>
        <end position="538"/>
    </location>
</feature>
<feature type="compositionally biased region" description="Basic and acidic residues" evidence="4">
    <location>
        <begin position="304"/>
        <end position="318"/>
    </location>
</feature>
<protein>
    <recommendedName>
        <fullName evidence="5">Myb-like domain-containing protein</fullName>
    </recommendedName>
</protein>
<dbReference type="CDD" id="cd11660">
    <property type="entry name" value="SANT_TRF"/>
    <property type="match status" value="1"/>
</dbReference>
<dbReference type="Gene3D" id="3.30.40.10">
    <property type="entry name" value="Zinc/RING finger domain, C3HC4 (zinc finger)"/>
    <property type="match status" value="1"/>
</dbReference>
<dbReference type="InterPro" id="IPR013083">
    <property type="entry name" value="Znf_RING/FYVE/PHD"/>
</dbReference>
<dbReference type="Pfam" id="PF00249">
    <property type="entry name" value="Myb_DNA-binding"/>
    <property type="match status" value="1"/>
</dbReference>
<feature type="region of interest" description="Disordered" evidence="4">
    <location>
        <begin position="388"/>
        <end position="539"/>
    </location>
</feature>
<feature type="compositionally biased region" description="Basic and acidic residues" evidence="4">
    <location>
        <begin position="415"/>
        <end position="435"/>
    </location>
</feature>
<dbReference type="GO" id="GO:0010597">
    <property type="term" value="P:green leaf volatile biosynthetic process"/>
    <property type="evidence" value="ECO:0007669"/>
    <property type="project" value="UniProtKB-ARBA"/>
</dbReference>
<reference evidence="6 7" key="1">
    <citation type="submission" date="2018-04" db="EMBL/GenBank/DDBJ databases">
        <authorList>
            <person name="Vogel A."/>
        </authorList>
    </citation>
    <scope>NUCLEOTIDE SEQUENCE [LARGE SCALE GENOMIC DNA]</scope>
</reference>
<evidence type="ECO:0000256" key="2">
    <source>
        <dbReference type="ARBA" id="ARBA00022771"/>
    </source>
</evidence>
<dbReference type="PROSITE" id="PS50090">
    <property type="entry name" value="MYB_LIKE"/>
    <property type="match status" value="1"/>
</dbReference>
<evidence type="ECO:0000259" key="5">
    <source>
        <dbReference type="PROSITE" id="PS50090"/>
    </source>
</evidence>
<feature type="compositionally biased region" description="Basic and acidic residues" evidence="4">
    <location>
        <begin position="243"/>
        <end position="259"/>
    </location>
</feature>
<organism evidence="6 7">
    <name type="scientific">Cuscuta campestris</name>
    <dbReference type="NCBI Taxonomy" id="132261"/>
    <lineage>
        <taxon>Eukaryota</taxon>
        <taxon>Viridiplantae</taxon>
        <taxon>Streptophyta</taxon>
        <taxon>Embryophyta</taxon>
        <taxon>Tracheophyta</taxon>
        <taxon>Spermatophyta</taxon>
        <taxon>Magnoliopsida</taxon>
        <taxon>eudicotyledons</taxon>
        <taxon>Gunneridae</taxon>
        <taxon>Pentapetalae</taxon>
        <taxon>asterids</taxon>
        <taxon>lamiids</taxon>
        <taxon>Solanales</taxon>
        <taxon>Convolvulaceae</taxon>
        <taxon>Cuscuteae</taxon>
        <taxon>Cuscuta</taxon>
        <taxon>Cuscuta subgen. Grammica</taxon>
        <taxon>Cuscuta sect. Cleistogrammica</taxon>
    </lineage>
</organism>
<dbReference type="Gene3D" id="1.10.10.60">
    <property type="entry name" value="Homeodomain-like"/>
    <property type="match status" value="1"/>
</dbReference>
<accession>A0A484M7Z2</accession>
<name>A0A484M7Z2_9ASTE</name>
<dbReference type="CDD" id="cd15489">
    <property type="entry name" value="PHD_SF"/>
    <property type="match status" value="1"/>
</dbReference>
<evidence type="ECO:0000313" key="6">
    <source>
        <dbReference type="EMBL" id="VFQ84156.1"/>
    </source>
</evidence>
<proteinExistence type="predicted"/>
<evidence type="ECO:0000256" key="1">
    <source>
        <dbReference type="ARBA" id="ARBA00022723"/>
    </source>
</evidence>
<dbReference type="GO" id="GO:0000976">
    <property type="term" value="F:transcription cis-regulatory region binding"/>
    <property type="evidence" value="ECO:0007669"/>
    <property type="project" value="UniProtKB-ARBA"/>
</dbReference>
<dbReference type="SUPFAM" id="SSF57903">
    <property type="entry name" value="FYVE/PHD zinc finger"/>
    <property type="match status" value="1"/>
</dbReference>
<gene>
    <name evidence="6" type="ORF">CCAM_LOCUS25932</name>
</gene>
<dbReference type="InterPro" id="IPR009057">
    <property type="entry name" value="Homeodomain-like_sf"/>
</dbReference>
<dbReference type="SUPFAM" id="SSF46689">
    <property type="entry name" value="Homeodomain-like"/>
    <property type="match status" value="1"/>
</dbReference>